<evidence type="ECO:0000256" key="9">
    <source>
        <dbReference type="ARBA" id="ARBA00023008"/>
    </source>
</evidence>
<dbReference type="Pfam" id="PF07732">
    <property type="entry name" value="Cu-oxidase_3"/>
    <property type="match status" value="1"/>
</dbReference>
<evidence type="ECO:0000256" key="4">
    <source>
        <dbReference type="ARBA" id="ARBA00012297"/>
    </source>
</evidence>
<keyword evidence="8" id="KW-0560">Oxidoreductase</keyword>
<dbReference type="InterPro" id="IPR008972">
    <property type="entry name" value="Cupredoxin"/>
</dbReference>
<evidence type="ECO:0000259" key="14">
    <source>
        <dbReference type="Pfam" id="PF00394"/>
    </source>
</evidence>
<dbReference type="FunFam" id="2.60.40.420:FF:000038">
    <property type="entry name" value="Extracellular dihydrogeodin oxidase/laccase"/>
    <property type="match status" value="1"/>
</dbReference>
<dbReference type="AlphaFoldDB" id="A0A9W7SSU4"/>
<feature type="domain" description="Plastocyanin-like" evidence="14">
    <location>
        <begin position="210"/>
        <end position="357"/>
    </location>
</feature>
<dbReference type="Pfam" id="PF07731">
    <property type="entry name" value="Cu-oxidase_2"/>
    <property type="match status" value="1"/>
</dbReference>
<dbReference type="Gene3D" id="2.60.40.420">
    <property type="entry name" value="Cupredoxins - blue copper proteins"/>
    <property type="match status" value="3"/>
</dbReference>
<dbReference type="InterPro" id="IPR045087">
    <property type="entry name" value="Cu-oxidase_fam"/>
</dbReference>
<dbReference type="Pfam" id="PF00394">
    <property type="entry name" value="Cu-oxidase"/>
    <property type="match status" value="1"/>
</dbReference>
<feature type="domain" description="Plastocyanin-like" evidence="16">
    <location>
        <begin position="85"/>
        <end position="198"/>
    </location>
</feature>
<sequence length="581" mass="64266">MFLRSVICSSICLSLSCAFPSTEKRPLYRRTNSTVTNSTITNSTSACSGNSASDRSTWCDYGLSTNYYDEGPTTGVVREYWFELTNSTASPDGVERTILAVNGSVPGPTIEANWGDIVRVHLTNHLQHNGTSLHFHGVRQNWTNSNDGVISITQCPTAPGNTVTYEWKAEQYGSSWYHAHYALQAWEGVFGGIIIHGPATANYEVDLGSFFLNDWDHATVCSLWDEMEASGPPQLDTCLINGTNVWTEDGTTVGSRWETDFTSGSSYLLRLVNAAINTHFSFSIDNHTLQVIANDFVPIVPYTTDVLSIGMGQRYDVIVTADKGDVASDFWLRAVPDSFCSDINNTDIKGIIHYDGSTATPSTSAHTFDDNDCFGEDLSNLIPYLSLNAGTEAAITDDLNATVAYNSDNLYKWYLDDETFLVEWQDPTSLQILNDDTTYTSSQGVIQMPTPDEWIYLIIETSVAIPHPIHLHGHDFFVLAQGYGTYAEVNPTLQTTNPPRRDVAMLPANGYVVLAWPADNPGLWLAHCHIGWHTEEGFALQFVERYDEIAALYNKTDLEAGCQAWNSWQNGYGLVQDDSGI</sequence>
<dbReference type="InterPro" id="IPR001117">
    <property type="entry name" value="Cu-oxidase_2nd"/>
</dbReference>
<dbReference type="SUPFAM" id="SSF49503">
    <property type="entry name" value="Cupredoxins"/>
    <property type="match status" value="3"/>
</dbReference>
<evidence type="ECO:0000313" key="18">
    <source>
        <dbReference type="Proteomes" id="UP001138500"/>
    </source>
</evidence>
<proteinExistence type="inferred from homology"/>
<evidence type="ECO:0000256" key="2">
    <source>
        <dbReference type="ARBA" id="ARBA00001935"/>
    </source>
</evidence>
<evidence type="ECO:0000256" key="13">
    <source>
        <dbReference type="SAM" id="SignalP"/>
    </source>
</evidence>
<evidence type="ECO:0000256" key="6">
    <source>
        <dbReference type="ARBA" id="ARBA00022729"/>
    </source>
</evidence>
<feature type="domain" description="Plastocyanin-like" evidence="15">
    <location>
        <begin position="423"/>
        <end position="545"/>
    </location>
</feature>
<keyword evidence="11" id="KW-0325">Glycoprotein</keyword>
<accession>A0A9W7SSU4</accession>
<evidence type="ECO:0000313" key="17">
    <source>
        <dbReference type="EMBL" id="KAH9828154.1"/>
    </source>
</evidence>
<evidence type="ECO:0000256" key="7">
    <source>
        <dbReference type="ARBA" id="ARBA00022737"/>
    </source>
</evidence>
<comment type="cofactor">
    <cofactor evidence="2">
        <name>Cu cation</name>
        <dbReference type="ChEBI" id="CHEBI:23378"/>
    </cofactor>
</comment>
<name>A0A9W7SSU4_9PEZI</name>
<keyword evidence="10" id="KW-1015">Disulfide bond</keyword>
<keyword evidence="5" id="KW-0479">Metal-binding</keyword>
<evidence type="ECO:0000256" key="1">
    <source>
        <dbReference type="ARBA" id="ARBA00000349"/>
    </source>
</evidence>
<feature type="signal peptide" evidence="13">
    <location>
        <begin position="1"/>
        <end position="18"/>
    </location>
</feature>
<dbReference type="PANTHER" id="PTHR11709">
    <property type="entry name" value="MULTI-COPPER OXIDASE"/>
    <property type="match status" value="1"/>
</dbReference>
<keyword evidence="12" id="KW-0439">Lignin degradation</keyword>
<dbReference type="EMBL" id="RIBY02001778">
    <property type="protein sequence ID" value="KAH9828154.1"/>
    <property type="molecule type" value="Genomic_DNA"/>
</dbReference>
<evidence type="ECO:0000256" key="8">
    <source>
        <dbReference type="ARBA" id="ARBA00023002"/>
    </source>
</evidence>
<dbReference type="OrthoDB" id="2121828at2759"/>
<comment type="similarity">
    <text evidence="3">Belongs to the multicopper oxidase family.</text>
</comment>
<dbReference type="Proteomes" id="UP001138500">
    <property type="component" value="Unassembled WGS sequence"/>
</dbReference>
<evidence type="ECO:0000256" key="11">
    <source>
        <dbReference type="ARBA" id="ARBA00023180"/>
    </source>
</evidence>
<dbReference type="PANTHER" id="PTHR11709:SF502">
    <property type="entry name" value="MULTICOPPER OXIDASE"/>
    <property type="match status" value="1"/>
</dbReference>
<dbReference type="InterPro" id="IPR011707">
    <property type="entry name" value="Cu-oxidase-like_N"/>
</dbReference>
<comment type="caution">
    <text evidence="17">The sequence shown here is derived from an EMBL/GenBank/DDBJ whole genome shotgun (WGS) entry which is preliminary data.</text>
</comment>
<dbReference type="GO" id="GO:0005507">
    <property type="term" value="F:copper ion binding"/>
    <property type="evidence" value="ECO:0007669"/>
    <property type="project" value="InterPro"/>
</dbReference>
<dbReference type="PROSITE" id="PS51257">
    <property type="entry name" value="PROKAR_LIPOPROTEIN"/>
    <property type="match status" value="1"/>
</dbReference>
<keyword evidence="9" id="KW-0186">Copper</keyword>
<dbReference type="CDD" id="cd13854">
    <property type="entry name" value="CuRO_1_MaLCC_like"/>
    <property type="match status" value="1"/>
</dbReference>
<organism evidence="17 18">
    <name type="scientific">Teratosphaeria destructans</name>
    <dbReference type="NCBI Taxonomy" id="418781"/>
    <lineage>
        <taxon>Eukaryota</taxon>
        <taxon>Fungi</taxon>
        <taxon>Dikarya</taxon>
        <taxon>Ascomycota</taxon>
        <taxon>Pezizomycotina</taxon>
        <taxon>Dothideomycetes</taxon>
        <taxon>Dothideomycetidae</taxon>
        <taxon>Mycosphaerellales</taxon>
        <taxon>Teratosphaeriaceae</taxon>
        <taxon>Teratosphaeria</taxon>
    </lineage>
</organism>
<dbReference type="FunFam" id="2.60.40.420:FF:000021">
    <property type="entry name" value="Extracellular dihydrogeodin oxidase/laccase"/>
    <property type="match status" value="1"/>
</dbReference>
<evidence type="ECO:0000259" key="15">
    <source>
        <dbReference type="Pfam" id="PF07731"/>
    </source>
</evidence>
<feature type="chain" id="PRO_5040741471" description="laccase" evidence="13">
    <location>
        <begin position="19"/>
        <end position="581"/>
    </location>
</feature>
<dbReference type="FunFam" id="2.60.40.420:FF:000046">
    <property type="entry name" value="Multicopper oxidase"/>
    <property type="match status" value="1"/>
</dbReference>
<evidence type="ECO:0000256" key="5">
    <source>
        <dbReference type="ARBA" id="ARBA00022723"/>
    </source>
</evidence>
<evidence type="ECO:0000256" key="12">
    <source>
        <dbReference type="ARBA" id="ARBA00023185"/>
    </source>
</evidence>
<dbReference type="InterPro" id="IPR011706">
    <property type="entry name" value="Cu-oxidase_C"/>
</dbReference>
<dbReference type="EC" id="1.10.3.2" evidence="4"/>
<keyword evidence="6 13" id="KW-0732">Signal</keyword>
<evidence type="ECO:0000256" key="3">
    <source>
        <dbReference type="ARBA" id="ARBA00010609"/>
    </source>
</evidence>
<reference evidence="17 18" key="2">
    <citation type="journal article" date="2021" name="Curr. Genet.">
        <title>Genetic response to nitrogen starvation in the aggressive Eucalyptus foliar pathogen Teratosphaeria destructans.</title>
        <authorList>
            <person name="Havenga M."/>
            <person name="Wingfield B.D."/>
            <person name="Wingfield M.J."/>
            <person name="Dreyer L.L."/>
            <person name="Roets F."/>
            <person name="Aylward J."/>
        </authorList>
    </citation>
    <scope>NUCLEOTIDE SEQUENCE [LARGE SCALE GENOMIC DNA]</scope>
    <source>
        <strain evidence="17">CMW44962</strain>
    </source>
</reference>
<gene>
    <name evidence="17" type="ORF">Tdes44962_MAKER02516</name>
</gene>
<dbReference type="CDD" id="cd13880">
    <property type="entry name" value="CuRO_2_MaLCC_like"/>
    <property type="match status" value="1"/>
</dbReference>
<comment type="catalytic activity">
    <reaction evidence="1">
        <text>4 hydroquinone + O2 = 4 benzosemiquinone + 2 H2O</text>
        <dbReference type="Rhea" id="RHEA:11276"/>
        <dbReference type="ChEBI" id="CHEBI:15377"/>
        <dbReference type="ChEBI" id="CHEBI:15379"/>
        <dbReference type="ChEBI" id="CHEBI:17594"/>
        <dbReference type="ChEBI" id="CHEBI:17977"/>
        <dbReference type="EC" id="1.10.3.2"/>
    </reaction>
</comment>
<dbReference type="GO" id="GO:0052716">
    <property type="term" value="F:hydroquinone:oxygen oxidoreductase activity"/>
    <property type="evidence" value="ECO:0007669"/>
    <property type="project" value="UniProtKB-EC"/>
</dbReference>
<protein>
    <recommendedName>
        <fullName evidence="4">laccase</fullName>
        <ecNumber evidence="4">1.10.3.2</ecNumber>
    </recommendedName>
</protein>
<dbReference type="CDD" id="cd13901">
    <property type="entry name" value="CuRO_3_MaLCC_like"/>
    <property type="match status" value="1"/>
</dbReference>
<evidence type="ECO:0000256" key="10">
    <source>
        <dbReference type="ARBA" id="ARBA00023157"/>
    </source>
</evidence>
<reference evidence="17 18" key="1">
    <citation type="journal article" date="2018" name="IMA Fungus">
        <title>IMA Genome-F 10: Nine draft genome sequences of Claviceps purpurea s.lat., including C. arundinis, C. humidiphila, and C. cf. spartinae, pseudomolecules for the pitch canker pathogen Fusarium circinatum, draft genome of Davidsoniella eucalypti, Grosmannia galeiformis, Quambalaria eucalypti, and Teratosphaeria destructans.</title>
        <authorList>
            <person name="Wingfield B.D."/>
            <person name="Liu M."/>
            <person name="Nguyen H.D."/>
            <person name="Lane F.A."/>
            <person name="Morgan S.W."/>
            <person name="De Vos L."/>
            <person name="Wilken P.M."/>
            <person name="Duong T.A."/>
            <person name="Aylward J."/>
            <person name="Coetzee M.P."/>
            <person name="Dadej K."/>
            <person name="De Beer Z.W."/>
            <person name="Findlay W."/>
            <person name="Havenga M."/>
            <person name="Kolarik M."/>
            <person name="Menzies J.G."/>
            <person name="Naidoo K."/>
            <person name="Pochopski O."/>
            <person name="Shoukouhi P."/>
            <person name="Santana Q.C."/>
            <person name="Seifert K.A."/>
            <person name="Soal N."/>
            <person name="Steenkamp E.T."/>
            <person name="Tatham C.T."/>
            <person name="van der Nest M.A."/>
            <person name="Wingfield M.J."/>
        </authorList>
    </citation>
    <scope>NUCLEOTIDE SEQUENCE [LARGE SCALE GENOMIC DNA]</scope>
    <source>
        <strain evidence="17">CMW44962</strain>
    </source>
</reference>
<evidence type="ECO:0000259" key="16">
    <source>
        <dbReference type="Pfam" id="PF07732"/>
    </source>
</evidence>
<dbReference type="GO" id="GO:0046274">
    <property type="term" value="P:lignin catabolic process"/>
    <property type="evidence" value="ECO:0007669"/>
    <property type="project" value="UniProtKB-KW"/>
</dbReference>
<keyword evidence="18" id="KW-1185">Reference proteome</keyword>
<keyword evidence="7" id="KW-0677">Repeat</keyword>